<feature type="domain" description="UBC core" evidence="15">
    <location>
        <begin position="9"/>
        <end position="96"/>
    </location>
</feature>
<dbReference type="GO" id="GO:0005634">
    <property type="term" value="C:nucleus"/>
    <property type="evidence" value="ECO:0007669"/>
    <property type="project" value="UniProtKB-SubCell"/>
</dbReference>
<keyword evidence="4" id="KW-0963">Cytoplasm</keyword>
<keyword evidence="10" id="KW-0539">Nucleus</keyword>
<accession>A0A443S450</accession>
<keyword evidence="7" id="KW-0547">Nucleotide-binding</keyword>
<dbReference type="EC" id="2.3.2.23" evidence="3"/>
<evidence type="ECO:0000256" key="9">
    <source>
        <dbReference type="ARBA" id="ARBA00022840"/>
    </source>
</evidence>
<protein>
    <recommendedName>
        <fullName evidence="11">Ubiquitin-conjugating enzyme E2 Z</fullName>
        <ecNumber evidence="3">2.3.2.23</ecNumber>
    </recommendedName>
    <alternativeName>
        <fullName evidence="12">E2 ubiquitin-conjugating enzyme Z</fullName>
    </alternativeName>
    <alternativeName>
        <fullName evidence="14">Ubiquitin carrier protein Z</fullName>
    </alternativeName>
    <alternativeName>
        <fullName evidence="13">Ubiquitin-protein ligase Z</fullName>
    </alternativeName>
</protein>
<dbReference type="OrthoDB" id="47801at2759"/>
<keyword evidence="8" id="KW-0833">Ubl conjugation pathway</keyword>
<evidence type="ECO:0000313" key="17">
    <source>
        <dbReference type="Proteomes" id="UP000288716"/>
    </source>
</evidence>
<dbReference type="Pfam" id="PF00179">
    <property type="entry name" value="UQ_con"/>
    <property type="match status" value="1"/>
</dbReference>
<evidence type="ECO:0000256" key="12">
    <source>
        <dbReference type="ARBA" id="ARBA00041798"/>
    </source>
</evidence>
<keyword evidence="6" id="KW-0053">Apoptosis</keyword>
<dbReference type="Gene3D" id="3.10.110.10">
    <property type="entry name" value="Ubiquitin Conjugating Enzyme"/>
    <property type="match status" value="1"/>
</dbReference>
<dbReference type="VEuPathDB" id="VectorBase:LDEU009730"/>
<dbReference type="GO" id="GO:0006915">
    <property type="term" value="P:apoptotic process"/>
    <property type="evidence" value="ECO:0007669"/>
    <property type="project" value="UniProtKB-KW"/>
</dbReference>
<evidence type="ECO:0000256" key="2">
    <source>
        <dbReference type="ARBA" id="ARBA00004496"/>
    </source>
</evidence>
<dbReference type="PANTHER" id="PTHR46116">
    <property type="entry name" value="(E3-INDEPENDENT) E2 UBIQUITIN-CONJUGATING ENZYME"/>
    <property type="match status" value="1"/>
</dbReference>
<evidence type="ECO:0000256" key="3">
    <source>
        <dbReference type="ARBA" id="ARBA00012486"/>
    </source>
</evidence>
<dbReference type="InterPro" id="IPR000608">
    <property type="entry name" value="UBC"/>
</dbReference>
<dbReference type="Proteomes" id="UP000288716">
    <property type="component" value="Unassembled WGS sequence"/>
</dbReference>
<dbReference type="InterPro" id="IPR016135">
    <property type="entry name" value="UBQ-conjugating_enzyme/RWD"/>
</dbReference>
<keyword evidence="9" id="KW-0067">ATP-binding</keyword>
<evidence type="ECO:0000256" key="5">
    <source>
        <dbReference type="ARBA" id="ARBA00022679"/>
    </source>
</evidence>
<dbReference type="EMBL" id="NCKV01009169">
    <property type="protein sequence ID" value="RWS22310.1"/>
    <property type="molecule type" value="Genomic_DNA"/>
</dbReference>
<comment type="caution">
    <text evidence="16">The sequence shown here is derived from an EMBL/GenBank/DDBJ whole genome shotgun (WGS) entry which is preliminary data.</text>
</comment>
<evidence type="ECO:0000256" key="6">
    <source>
        <dbReference type="ARBA" id="ARBA00022703"/>
    </source>
</evidence>
<keyword evidence="17" id="KW-1185">Reference proteome</keyword>
<organism evidence="16 17">
    <name type="scientific">Leptotrombidium deliense</name>
    <dbReference type="NCBI Taxonomy" id="299467"/>
    <lineage>
        <taxon>Eukaryota</taxon>
        <taxon>Metazoa</taxon>
        <taxon>Ecdysozoa</taxon>
        <taxon>Arthropoda</taxon>
        <taxon>Chelicerata</taxon>
        <taxon>Arachnida</taxon>
        <taxon>Acari</taxon>
        <taxon>Acariformes</taxon>
        <taxon>Trombidiformes</taxon>
        <taxon>Prostigmata</taxon>
        <taxon>Anystina</taxon>
        <taxon>Parasitengona</taxon>
        <taxon>Trombiculoidea</taxon>
        <taxon>Trombiculidae</taxon>
        <taxon>Leptotrombidium</taxon>
    </lineage>
</organism>
<proteinExistence type="predicted"/>
<evidence type="ECO:0000256" key="13">
    <source>
        <dbReference type="ARBA" id="ARBA00042316"/>
    </source>
</evidence>
<dbReference type="GO" id="GO:0004869">
    <property type="term" value="F:cysteine-type endopeptidase inhibitor activity"/>
    <property type="evidence" value="ECO:0007669"/>
    <property type="project" value="TreeGrafter"/>
</dbReference>
<dbReference type="STRING" id="299467.A0A443S450"/>
<dbReference type="GO" id="GO:0005524">
    <property type="term" value="F:ATP binding"/>
    <property type="evidence" value="ECO:0007669"/>
    <property type="project" value="UniProtKB-KW"/>
</dbReference>
<dbReference type="GO" id="GO:0043066">
    <property type="term" value="P:negative regulation of apoptotic process"/>
    <property type="evidence" value="ECO:0007669"/>
    <property type="project" value="TreeGrafter"/>
</dbReference>
<reference evidence="16 17" key="1">
    <citation type="journal article" date="2018" name="Gigascience">
        <title>Genomes of trombidid mites reveal novel predicted allergens and laterally-transferred genes associated with secondary metabolism.</title>
        <authorList>
            <person name="Dong X."/>
            <person name="Chaisiri K."/>
            <person name="Xia D."/>
            <person name="Armstrong S.D."/>
            <person name="Fang Y."/>
            <person name="Donnelly M.J."/>
            <person name="Kadowaki T."/>
            <person name="McGarry J.W."/>
            <person name="Darby A.C."/>
            <person name="Makepeace B.L."/>
        </authorList>
    </citation>
    <scope>NUCLEOTIDE SEQUENCE [LARGE SCALE GENOMIC DNA]</scope>
    <source>
        <strain evidence="16">UoL-UT</strain>
    </source>
</reference>
<dbReference type="GO" id="GO:0061631">
    <property type="term" value="F:ubiquitin conjugating enzyme activity"/>
    <property type="evidence" value="ECO:0007669"/>
    <property type="project" value="UniProtKB-EC"/>
</dbReference>
<dbReference type="PANTHER" id="PTHR46116:SF26">
    <property type="entry name" value="UBIQUITIN-CONJUGATING ENZYME E2 Z"/>
    <property type="match status" value="1"/>
</dbReference>
<evidence type="ECO:0000256" key="14">
    <source>
        <dbReference type="ARBA" id="ARBA00042401"/>
    </source>
</evidence>
<dbReference type="SUPFAM" id="SSF54495">
    <property type="entry name" value="UBC-like"/>
    <property type="match status" value="1"/>
</dbReference>
<name>A0A443S450_9ACAR</name>
<evidence type="ECO:0000313" key="16">
    <source>
        <dbReference type="EMBL" id="RWS22310.1"/>
    </source>
</evidence>
<gene>
    <name evidence="16" type="ORF">B4U80_01386</name>
</gene>
<dbReference type="GO" id="GO:0005737">
    <property type="term" value="C:cytoplasm"/>
    <property type="evidence" value="ECO:0007669"/>
    <property type="project" value="UniProtKB-SubCell"/>
</dbReference>
<dbReference type="PROSITE" id="PS50127">
    <property type="entry name" value="UBC_2"/>
    <property type="match status" value="1"/>
</dbReference>
<evidence type="ECO:0000256" key="1">
    <source>
        <dbReference type="ARBA" id="ARBA00004123"/>
    </source>
</evidence>
<evidence type="ECO:0000256" key="8">
    <source>
        <dbReference type="ARBA" id="ARBA00022786"/>
    </source>
</evidence>
<evidence type="ECO:0000256" key="7">
    <source>
        <dbReference type="ARBA" id="ARBA00022741"/>
    </source>
</evidence>
<keyword evidence="5" id="KW-0808">Transferase</keyword>
<sequence>MNDRGMPLIALDRIRKELREYEIDPKPDIFVFADEDDIRRQHALIIGPKDTPYEGGFFYFSIRYPNEYPSQPPLVKLMTTANDTVRFNPNLYSNGK</sequence>
<comment type="subcellular location">
    <subcellularLocation>
        <location evidence="2">Cytoplasm</location>
    </subcellularLocation>
    <subcellularLocation>
        <location evidence="1">Nucleus</location>
    </subcellularLocation>
</comment>
<evidence type="ECO:0000256" key="4">
    <source>
        <dbReference type="ARBA" id="ARBA00022490"/>
    </source>
</evidence>
<evidence type="ECO:0000256" key="11">
    <source>
        <dbReference type="ARBA" id="ARBA00039894"/>
    </source>
</evidence>
<dbReference type="AlphaFoldDB" id="A0A443S450"/>
<evidence type="ECO:0000259" key="15">
    <source>
        <dbReference type="PROSITE" id="PS50127"/>
    </source>
</evidence>
<feature type="non-terminal residue" evidence="16">
    <location>
        <position position="96"/>
    </location>
</feature>
<evidence type="ECO:0000256" key="10">
    <source>
        <dbReference type="ARBA" id="ARBA00023242"/>
    </source>
</evidence>